<evidence type="ECO:0000313" key="3">
    <source>
        <dbReference type="Proteomes" id="UP000305792"/>
    </source>
</evidence>
<proteinExistence type="predicted"/>
<dbReference type="AlphaFoldDB" id="A0A4S8NXK1"/>
<dbReference type="Proteomes" id="UP000305792">
    <property type="component" value="Unassembled WGS sequence"/>
</dbReference>
<accession>A0A4S8NXK1</accession>
<dbReference type="RefSeq" id="WP_136532414.1">
    <property type="nucleotide sequence ID" value="NZ_STGX01000027.1"/>
</dbReference>
<organism evidence="2 3">
    <name type="scientific">Glycomyces paridis</name>
    <dbReference type="NCBI Taxonomy" id="2126555"/>
    <lineage>
        <taxon>Bacteria</taxon>
        <taxon>Bacillati</taxon>
        <taxon>Actinomycetota</taxon>
        <taxon>Actinomycetes</taxon>
        <taxon>Glycomycetales</taxon>
        <taxon>Glycomycetaceae</taxon>
        <taxon>Glycomyces</taxon>
    </lineage>
</organism>
<keyword evidence="3" id="KW-1185">Reference proteome</keyword>
<evidence type="ECO:0000256" key="1">
    <source>
        <dbReference type="SAM" id="Phobius"/>
    </source>
</evidence>
<evidence type="ECO:0000313" key="2">
    <source>
        <dbReference type="EMBL" id="THV21685.1"/>
    </source>
</evidence>
<keyword evidence="1" id="KW-0812">Transmembrane</keyword>
<dbReference type="OrthoDB" id="5196436at2"/>
<sequence length="215" mass="22659">MHIEPLEPARTEPRITVEAAPAEADGGVGARSAREGRPTRSLCPHRIRLRDLRAGPVAVFAVAAPLVFAAMAVAAATLLIAAVLGALGVDRSEPAMLVAAVFLAALAAQFALGAAACVRAWRRLHRPGVLGCVLTTVAAGVFPLIVGVVAAGNGWAWLTLVVVPPLATMTVLWYLRSATLDRATCVQYPWPPPRLQSLLKPRPPAAQEERSPYFA</sequence>
<dbReference type="EMBL" id="STGX01000027">
    <property type="protein sequence ID" value="THV21685.1"/>
    <property type="molecule type" value="Genomic_DNA"/>
</dbReference>
<feature type="transmembrane region" description="Helical" evidence="1">
    <location>
        <begin position="56"/>
        <end position="89"/>
    </location>
</feature>
<feature type="transmembrane region" description="Helical" evidence="1">
    <location>
        <begin position="95"/>
        <end position="117"/>
    </location>
</feature>
<name>A0A4S8NXK1_9ACTN</name>
<reference evidence="2 3" key="1">
    <citation type="journal article" date="2018" name="Int. J. Syst. Evol. Microbiol.">
        <title>Glycomyces paridis sp. nov., isolated from the medicinal plant Paris polyphylla.</title>
        <authorList>
            <person name="Fang X.M."/>
            <person name="Bai J.L."/>
            <person name="Su J."/>
            <person name="Zhao L.L."/>
            <person name="Liu H.Y."/>
            <person name="Ma B.P."/>
            <person name="Zhang Y.Q."/>
            <person name="Yu L.Y."/>
        </authorList>
    </citation>
    <scope>NUCLEOTIDE SEQUENCE [LARGE SCALE GENOMIC DNA]</scope>
    <source>
        <strain evidence="2 3">CPCC 204357</strain>
    </source>
</reference>
<gene>
    <name evidence="2" type="ORF">E9998_24705</name>
</gene>
<protein>
    <submittedName>
        <fullName evidence="2">Uncharacterized protein</fullName>
    </submittedName>
</protein>
<feature type="transmembrane region" description="Helical" evidence="1">
    <location>
        <begin position="155"/>
        <end position="175"/>
    </location>
</feature>
<feature type="transmembrane region" description="Helical" evidence="1">
    <location>
        <begin position="129"/>
        <end position="149"/>
    </location>
</feature>
<comment type="caution">
    <text evidence="2">The sequence shown here is derived from an EMBL/GenBank/DDBJ whole genome shotgun (WGS) entry which is preliminary data.</text>
</comment>
<dbReference type="InterPro" id="IPR036259">
    <property type="entry name" value="MFS_trans_sf"/>
</dbReference>
<keyword evidence="1" id="KW-0472">Membrane</keyword>
<keyword evidence="1" id="KW-1133">Transmembrane helix</keyword>
<dbReference type="SUPFAM" id="SSF103473">
    <property type="entry name" value="MFS general substrate transporter"/>
    <property type="match status" value="1"/>
</dbReference>